<feature type="region of interest" description="Disordered" evidence="1">
    <location>
        <begin position="1"/>
        <end position="45"/>
    </location>
</feature>
<feature type="non-terminal residue" evidence="2">
    <location>
        <position position="1"/>
    </location>
</feature>
<organism evidence="2">
    <name type="scientific">Anthurium amnicola</name>
    <dbReference type="NCBI Taxonomy" id="1678845"/>
    <lineage>
        <taxon>Eukaryota</taxon>
        <taxon>Viridiplantae</taxon>
        <taxon>Streptophyta</taxon>
        <taxon>Embryophyta</taxon>
        <taxon>Tracheophyta</taxon>
        <taxon>Spermatophyta</taxon>
        <taxon>Magnoliopsida</taxon>
        <taxon>Liliopsida</taxon>
        <taxon>Araceae</taxon>
        <taxon>Pothoideae</taxon>
        <taxon>Potheae</taxon>
        <taxon>Anthurium</taxon>
    </lineage>
</organism>
<feature type="compositionally biased region" description="Basic and acidic residues" evidence="1">
    <location>
        <begin position="70"/>
        <end position="87"/>
    </location>
</feature>
<gene>
    <name evidence="2" type="ORF">g.53543</name>
</gene>
<feature type="compositionally biased region" description="Polar residues" evidence="1">
    <location>
        <begin position="8"/>
        <end position="20"/>
    </location>
</feature>
<feature type="compositionally biased region" description="Basic and acidic residues" evidence="1">
    <location>
        <begin position="25"/>
        <end position="35"/>
    </location>
</feature>
<sequence length="142" mass="16558">NNNNNNNKMESPSNETQSYHFRTHSNIEHKTTERPKFRRRLSSFDRNEYKRNMYNYSNTFITNNGITITKDAKDTKDTKDTEDKKDINTTYSGFSSSNFSTNKSDDNDKNTSKPSKPPSGKEITENFFKKLDSTSIIMNKEE</sequence>
<protein>
    <submittedName>
        <fullName evidence="2">Uncharacterized protein</fullName>
    </submittedName>
</protein>
<proteinExistence type="predicted"/>
<evidence type="ECO:0000313" key="2">
    <source>
        <dbReference type="EMBL" id="JAT52574.1"/>
    </source>
</evidence>
<evidence type="ECO:0000256" key="1">
    <source>
        <dbReference type="SAM" id="MobiDB-lite"/>
    </source>
</evidence>
<dbReference type="AlphaFoldDB" id="A0A1D1YD67"/>
<accession>A0A1D1YD67</accession>
<reference evidence="2" key="1">
    <citation type="submission" date="2015-07" db="EMBL/GenBank/DDBJ databases">
        <title>Transcriptome Assembly of Anthurium amnicola.</title>
        <authorList>
            <person name="Suzuki J."/>
        </authorList>
    </citation>
    <scope>NUCLEOTIDE SEQUENCE</scope>
</reference>
<dbReference type="EMBL" id="GDJX01015362">
    <property type="protein sequence ID" value="JAT52574.1"/>
    <property type="molecule type" value="Transcribed_RNA"/>
</dbReference>
<feature type="region of interest" description="Disordered" evidence="1">
    <location>
        <begin position="65"/>
        <end position="127"/>
    </location>
</feature>
<name>A0A1D1YD67_9ARAE</name>
<feature type="compositionally biased region" description="Polar residues" evidence="1">
    <location>
        <begin position="91"/>
        <end position="102"/>
    </location>
</feature>